<feature type="region of interest" description="Disordered" evidence="1">
    <location>
        <begin position="399"/>
        <end position="424"/>
    </location>
</feature>
<feature type="compositionally biased region" description="Polar residues" evidence="1">
    <location>
        <begin position="308"/>
        <end position="329"/>
    </location>
</feature>
<gene>
    <name evidence="2" type="ORF">BJ875DRAFT_288262</name>
</gene>
<dbReference type="OrthoDB" id="3595619at2759"/>
<feature type="compositionally biased region" description="Polar residues" evidence="1">
    <location>
        <begin position="336"/>
        <end position="346"/>
    </location>
</feature>
<feature type="region of interest" description="Disordered" evidence="1">
    <location>
        <begin position="53"/>
        <end position="73"/>
    </location>
</feature>
<reference evidence="2" key="1">
    <citation type="journal article" date="2021" name="IMA Fungus">
        <title>Genomic characterization of three marine fungi, including Emericellopsis atlantica sp. nov. with signatures of a generalist lifestyle and marine biomass degradation.</title>
        <authorList>
            <person name="Hagestad O.C."/>
            <person name="Hou L."/>
            <person name="Andersen J.H."/>
            <person name="Hansen E.H."/>
            <person name="Altermark B."/>
            <person name="Li C."/>
            <person name="Kuhnert E."/>
            <person name="Cox R.J."/>
            <person name="Crous P.W."/>
            <person name="Spatafora J.W."/>
            <person name="Lail K."/>
            <person name="Amirebrahimi M."/>
            <person name="Lipzen A."/>
            <person name="Pangilinan J."/>
            <person name="Andreopoulos W."/>
            <person name="Hayes R.D."/>
            <person name="Ng V."/>
            <person name="Grigoriev I.V."/>
            <person name="Jackson S.A."/>
            <person name="Sutton T.D.S."/>
            <person name="Dobson A.D.W."/>
            <person name="Rama T."/>
        </authorList>
    </citation>
    <scope>NUCLEOTIDE SEQUENCE</scope>
    <source>
        <strain evidence="2">TRa018bII</strain>
    </source>
</reference>
<evidence type="ECO:0000256" key="1">
    <source>
        <dbReference type="SAM" id="MobiDB-lite"/>
    </source>
</evidence>
<organism evidence="2 3">
    <name type="scientific">Amylocarpus encephaloides</name>
    <dbReference type="NCBI Taxonomy" id="45428"/>
    <lineage>
        <taxon>Eukaryota</taxon>
        <taxon>Fungi</taxon>
        <taxon>Dikarya</taxon>
        <taxon>Ascomycota</taxon>
        <taxon>Pezizomycotina</taxon>
        <taxon>Leotiomycetes</taxon>
        <taxon>Helotiales</taxon>
        <taxon>Helotiales incertae sedis</taxon>
        <taxon>Amylocarpus</taxon>
    </lineage>
</organism>
<feature type="compositionally biased region" description="Polar residues" evidence="1">
    <location>
        <begin position="400"/>
        <end position="423"/>
    </location>
</feature>
<feature type="region of interest" description="Disordered" evidence="1">
    <location>
        <begin position="104"/>
        <end position="130"/>
    </location>
</feature>
<proteinExistence type="predicted"/>
<comment type="caution">
    <text evidence="2">The sequence shown here is derived from an EMBL/GenBank/DDBJ whole genome shotgun (WGS) entry which is preliminary data.</text>
</comment>
<name>A0A9P7YK42_9HELO</name>
<feature type="compositionally biased region" description="Pro residues" evidence="1">
    <location>
        <begin position="350"/>
        <end position="369"/>
    </location>
</feature>
<keyword evidence="3" id="KW-1185">Reference proteome</keyword>
<accession>A0A9P7YK42</accession>
<dbReference type="EMBL" id="MU251446">
    <property type="protein sequence ID" value="KAG9234952.1"/>
    <property type="molecule type" value="Genomic_DNA"/>
</dbReference>
<evidence type="ECO:0000313" key="3">
    <source>
        <dbReference type="Proteomes" id="UP000824998"/>
    </source>
</evidence>
<feature type="region of interest" description="Disordered" evidence="1">
    <location>
        <begin position="273"/>
        <end position="369"/>
    </location>
</feature>
<feature type="region of interest" description="Disordered" evidence="1">
    <location>
        <begin position="465"/>
        <end position="489"/>
    </location>
</feature>
<sequence>MKKTLNGYFVTVYTAWLESAVSCCSSQHQQHQSHEKCSQPPTRDVERHMRIEHHQPHLVPPPVPEPQERPTTRGREWVDKTRTYAVRASSRGSFSVKRRLNAYNGPRRPRIGAPTDFRHVDKAMPSRPTGGFRPLELSIYTEQQPLPMLPHFGTMEEIARPDYPASVVTHSRSESSLSFRIPRKPVRASSRASSEWTAQFQPRPESLSASDLLARLETELPTAPPPARLRAMTEPPAYDRIKSALHEKFELEQRLKDIDEVIEERKSIYFNSRPTSRATSRPRSIYSESQEPMPSSPALRPSFATRVAASTRTSNPTIKTVIQRPQTAPSKPAVSRIQTTSIPNQTSSIPTPPPKSPLRPQATPLPPPLPLILVQPKQASHPPLRKKKSFSRVSNWLFPSASSDANSHSRVSSLDSVTNTPKPVTSREGFYQCVDIPHNNSPCPYNGRRASVSTVSTLSTITTAPSEEFGHKDGHLTITPNSSPGRSKRVNLDGVEKELQRERRGEEKSIELERMRTFGEEQKWRGEMNVARNSSVGVAF</sequence>
<dbReference type="Proteomes" id="UP000824998">
    <property type="component" value="Unassembled WGS sequence"/>
</dbReference>
<feature type="compositionally biased region" description="Low complexity" evidence="1">
    <location>
        <begin position="273"/>
        <end position="284"/>
    </location>
</feature>
<evidence type="ECO:0000313" key="2">
    <source>
        <dbReference type="EMBL" id="KAG9234952.1"/>
    </source>
</evidence>
<protein>
    <submittedName>
        <fullName evidence="2">Uncharacterized protein</fullName>
    </submittedName>
</protein>
<dbReference type="AlphaFoldDB" id="A0A9P7YK42"/>